<feature type="region of interest" description="Disordered" evidence="1">
    <location>
        <begin position="633"/>
        <end position="866"/>
    </location>
</feature>
<feature type="compositionally biased region" description="Polar residues" evidence="1">
    <location>
        <begin position="57"/>
        <end position="87"/>
    </location>
</feature>
<feature type="compositionally biased region" description="Polar residues" evidence="1">
    <location>
        <begin position="840"/>
        <end position="851"/>
    </location>
</feature>
<name>A0AA39QYN4_9LECA</name>
<feature type="compositionally biased region" description="Basic and acidic residues" evidence="1">
    <location>
        <begin position="670"/>
        <end position="686"/>
    </location>
</feature>
<feature type="compositionally biased region" description="Basic and acidic residues" evidence="1">
    <location>
        <begin position="244"/>
        <end position="254"/>
    </location>
</feature>
<feature type="compositionally biased region" description="Polar residues" evidence="1">
    <location>
        <begin position="641"/>
        <end position="654"/>
    </location>
</feature>
<feature type="compositionally biased region" description="Low complexity" evidence="1">
    <location>
        <begin position="580"/>
        <end position="595"/>
    </location>
</feature>
<feature type="compositionally biased region" description="Low complexity" evidence="1">
    <location>
        <begin position="36"/>
        <end position="56"/>
    </location>
</feature>
<feature type="compositionally biased region" description="Polar residues" evidence="1">
    <location>
        <begin position="124"/>
        <end position="177"/>
    </location>
</feature>
<feature type="compositionally biased region" description="Polar residues" evidence="1">
    <location>
        <begin position="419"/>
        <end position="445"/>
    </location>
</feature>
<feature type="region of interest" description="Disordered" evidence="1">
    <location>
        <begin position="361"/>
        <end position="467"/>
    </location>
</feature>
<sequence>MPARVIGSNARVTTTPSDSEKSFVSAESDNTSSKGSFSLGQSAPPSSSSPLPSTKSIAPTNFTASKSSANGVSNFASGQQLDLSPTSKALPAPTLTPGGSYFAQQPGASGVEPRSPLTRRPPASRSSHGIETSSGPPPALSTQRSYNTDSPWRITPSTKTKIARPNLSQRPSTSASIDSIVKQAHQSTNEDSDYSPSVARVARSKSLTHDGIGTAMAGRYNSPRSEDEEDQNSTIRMNGTTWNADRRSMEEGLQDKPSSSNEDLFLNLARAESVVDDASETSTRRERRRSHIGTSSFPQARTSRPSSSGRPSTSGASFAGQQVFPKQVHHHKSSFDSAFQHSAEKGSLSSLRDVTSGNKSYAASAHPLDQRFRTRNARTSFGTTPPDGYSQEGSPEINTSYGRRRSLRETSPGVGPRSYKQSNLSYTTNGNYGSSPFPERSSQAHGQGAASGIPLAAGTESTVSTTAPSTVWDELDELKSRLRKLELTGALPNSSNAAMSNALNERPPTATTTMTTMSSSPKHRKTDHISSEPSMTFDPGLTNIHPLLHSALAKAKPAINAKLYRALEATATDALTLASMTGSSSGSQEASQSASVVGPASGIDRQLRRKADNMCRSLTELCIALAEELPEAELPNGKSRPGSNDTPTTAQRSNGALPDPRLLRGASLEPEARASSRVMSRLEARRTSLLSSSPLYGRKESTQDGASPTQTVTPVTSRLDRTSTVTLRSRGKEEEERATDTKRPSSRATTEIGQLRSSPQRRISREYTSQHPMPKSSDRSPSVQSSLPPRKSYFSQVSTSPLTPTVQPGNRRYLDRSTPPSSADSARLTEARQRRIASLGQHTSAGQSRIGISTGRLRQSEVLQQR</sequence>
<evidence type="ECO:0000313" key="2">
    <source>
        <dbReference type="EMBL" id="KAK0510128.1"/>
    </source>
</evidence>
<feature type="compositionally biased region" description="Polar residues" evidence="1">
    <location>
        <begin position="746"/>
        <end position="771"/>
    </location>
</feature>
<reference evidence="2" key="1">
    <citation type="submission" date="2023-03" db="EMBL/GenBank/DDBJ databases">
        <title>Complete genome of Cladonia borealis.</title>
        <authorList>
            <person name="Park H."/>
        </authorList>
    </citation>
    <scope>NUCLEOTIDE SEQUENCE</scope>
    <source>
        <strain evidence="2">ANT050790</strain>
    </source>
</reference>
<feature type="compositionally biased region" description="Polar residues" evidence="1">
    <location>
        <begin position="779"/>
        <end position="808"/>
    </location>
</feature>
<protein>
    <recommendedName>
        <fullName evidence="4">LPXTG-motif cell wall anchor domain protein</fullName>
    </recommendedName>
</protein>
<feature type="region of interest" description="Disordered" evidence="1">
    <location>
        <begin position="1"/>
        <end position="318"/>
    </location>
</feature>
<feature type="compositionally biased region" description="Basic and acidic residues" evidence="1">
    <location>
        <begin position="730"/>
        <end position="743"/>
    </location>
</feature>
<feature type="compositionally biased region" description="Polar residues" evidence="1">
    <location>
        <begin position="391"/>
        <end position="401"/>
    </location>
</feature>
<feature type="region of interest" description="Disordered" evidence="1">
    <location>
        <begin position="580"/>
        <end position="601"/>
    </location>
</feature>
<comment type="caution">
    <text evidence="2">The sequence shown here is derived from an EMBL/GenBank/DDBJ whole genome shotgun (WGS) entry which is preliminary data.</text>
</comment>
<feature type="compositionally biased region" description="Low complexity" evidence="1">
    <location>
        <begin position="300"/>
        <end position="317"/>
    </location>
</feature>
<feature type="compositionally biased region" description="Polar residues" evidence="1">
    <location>
        <begin position="703"/>
        <end position="727"/>
    </location>
</feature>
<organism evidence="2 3">
    <name type="scientific">Cladonia borealis</name>
    <dbReference type="NCBI Taxonomy" id="184061"/>
    <lineage>
        <taxon>Eukaryota</taxon>
        <taxon>Fungi</taxon>
        <taxon>Dikarya</taxon>
        <taxon>Ascomycota</taxon>
        <taxon>Pezizomycotina</taxon>
        <taxon>Lecanoromycetes</taxon>
        <taxon>OSLEUM clade</taxon>
        <taxon>Lecanoromycetidae</taxon>
        <taxon>Lecanorales</taxon>
        <taxon>Lecanorineae</taxon>
        <taxon>Cladoniaceae</taxon>
        <taxon>Cladonia</taxon>
    </lineage>
</organism>
<evidence type="ECO:0008006" key="4">
    <source>
        <dbReference type="Google" id="ProtNLM"/>
    </source>
</evidence>
<accession>A0AA39QYN4</accession>
<feature type="compositionally biased region" description="Low complexity" evidence="1">
    <location>
        <begin position="493"/>
        <end position="520"/>
    </location>
</feature>
<keyword evidence="3" id="KW-1185">Reference proteome</keyword>
<dbReference type="Proteomes" id="UP001166286">
    <property type="component" value="Unassembled WGS sequence"/>
</dbReference>
<feature type="compositionally biased region" description="Polar residues" evidence="1">
    <location>
        <begin position="25"/>
        <end position="35"/>
    </location>
</feature>
<feature type="region of interest" description="Disordered" evidence="1">
    <location>
        <begin position="493"/>
        <end position="537"/>
    </location>
</feature>
<evidence type="ECO:0000256" key="1">
    <source>
        <dbReference type="SAM" id="MobiDB-lite"/>
    </source>
</evidence>
<feature type="compositionally biased region" description="Polar residues" evidence="1">
    <location>
        <begin position="232"/>
        <end position="243"/>
    </location>
</feature>
<evidence type="ECO:0000313" key="3">
    <source>
        <dbReference type="Proteomes" id="UP001166286"/>
    </source>
</evidence>
<dbReference type="AlphaFoldDB" id="A0AA39QYN4"/>
<gene>
    <name evidence="2" type="ORF">JMJ35_007522</name>
</gene>
<proteinExistence type="predicted"/>
<dbReference type="EMBL" id="JAFEKC020000017">
    <property type="protein sequence ID" value="KAK0510128.1"/>
    <property type="molecule type" value="Genomic_DNA"/>
</dbReference>